<name>A0A6C0I0Y2_9ZZZZ</name>
<dbReference type="InterPro" id="IPR029063">
    <property type="entry name" value="SAM-dependent_MTases_sf"/>
</dbReference>
<evidence type="ECO:0000256" key="1">
    <source>
        <dbReference type="ARBA" id="ARBA00010203"/>
    </source>
</evidence>
<feature type="region of interest" description="Disordered" evidence="9">
    <location>
        <begin position="1"/>
        <end position="22"/>
    </location>
</feature>
<dbReference type="InterPro" id="IPR002941">
    <property type="entry name" value="DNA_methylase_N4/N6"/>
</dbReference>
<keyword evidence="6" id="KW-0680">Restriction system</keyword>
<dbReference type="PRINTS" id="PR00508">
    <property type="entry name" value="S21N4MTFRASE"/>
</dbReference>
<dbReference type="SUPFAM" id="SSF53335">
    <property type="entry name" value="S-adenosyl-L-methionine-dependent methyltransferases"/>
    <property type="match status" value="1"/>
</dbReference>
<evidence type="ECO:0000256" key="7">
    <source>
        <dbReference type="ARBA" id="ARBA00023125"/>
    </source>
</evidence>
<proteinExistence type="inferred from homology"/>
<evidence type="ECO:0000256" key="2">
    <source>
        <dbReference type="ARBA" id="ARBA00012185"/>
    </source>
</evidence>
<reference evidence="11" key="1">
    <citation type="journal article" date="2020" name="Nature">
        <title>Giant virus diversity and host interactions through global metagenomics.</title>
        <authorList>
            <person name="Schulz F."/>
            <person name="Roux S."/>
            <person name="Paez-Espino D."/>
            <person name="Jungbluth S."/>
            <person name="Walsh D.A."/>
            <person name="Denef V.J."/>
            <person name="McMahon K.D."/>
            <person name="Konstantinidis K.T."/>
            <person name="Eloe-Fadrosh E.A."/>
            <person name="Kyrpides N.C."/>
            <person name="Woyke T."/>
        </authorList>
    </citation>
    <scope>NUCLEOTIDE SEQUENCE</scope>
    <source>
        <strain evidence="11">GVMAG-M-3300023184-18</strain>
    </source>
</reference>
<keyword evidence="4" id="KW-0808">Transferase</keyword>
<organism evidence="11">
    <name type="scientific">viral metagenome</name>
    <dbReference type="NCBI Taxonomy" id="1070528"/>
    <lineage>
        <taxon>unclassified sequences</taxon>
        <taxon>metagenomes</taxon>
        <taxon>organismal metagenomes</taxon>
    </lineage>
</organism>
<comment type="catalytic activity">
    <reaction evidence="8">
        <text>a 2'-deoxycytidine in DNA + S-adenosyl-L-methionine = an N(4)-methyl-2'-deoxycytidine in DNA + S-adenosyl-L-homocysteine + H(+)</text>
        <dbReference type="Rhea" id="RHEA:16857"/>
        <dbReference type="Rhea" id="RHEA-COMP:11369"/>
        <dbReference type="Rhea" id="RHEA-COMP:13674"/>
        <dbReference type="ChEBI" id="CHEBI:15378"/>
        <dbReference type="ChEBI" id="CHEBI:57856"/>
        <dbReference type="ChEBI" id="CHEBI:59789"/>
        <dbReference type="ChEBI" id="CHEBI:85452"/>
        <dbReference type="ChEBI" id="CHEBI:137933"/>
        <dbReference type="EC" id="2.1.1.113"/>
    </reaction>
</comment>
<keyword evidence="5" id="KW-0949">S-adenosyl-L-methionine</keyword>
<protein>
    <recommendedName>
        <fullName evidence="2">site-specific DNA-methyltransferase (cytosine-N(4)-specific)</fullName>
        <ecNumber evidence="2">2.1.1.113</ecNumber>
    </recommendedName>
</protein>
<dbReference type="GO" id="GO:0003677">
    <property type="term" value="F:DNA binding"/>
    <property type="evidence" value="ECO:0007669"/>
    <property type="project" value="UniProtKB-KW"/>
</dbReference>
<dbReference type="Pfam" id="PF01555">
    <property type="entry name" value="N6_N4_Mtase"/>
    <property type="match status" value="1"/>
</dbReference>
<dbReference type="InterPro" id="IPR017985">
    <property type="entry name" value="MeTrfase_CN4_CS"/>
</dbReference>
<dbReference type="GO" id="GO:0015667">
    <property type="term" value="F:site-specific DNA-methyltransferase (cytosine-N4-specific) activity"/>
    <property type="evidence" value="ECO:0007669"/>
    <property type="project" value="UniProtKB-EC"/>
</dbReference>
<dbReference type="EMBL" id="MN740075">
    <property type="protein sequence ID" value="QHT86661.1"/>
    <property type="molecule type" value="Genomic_DNA"/>
</dbReference>
<evidence type="ECO:0000256" key="5">
    <source>
        <dbReference type="ARBA" id="ARBA00022691"/>
    </source>
</evidence>
<evidence type="ECO:0000256" key="4">
    <source>
        <dbReference type="ARBA" id="ARBA00022679"/>
    </source>
</evidence>
<dbReference type="AlphaFoldDB" id="A0A6C0I0Y2"/>
<evidence type="ECO:0000256" key="9">
    <source>
        <dbReference type="SAM" id="MobiDB-lite"/>
    </source>
</evidence>
<feature type="compositionally biased region" description="Basic residues" evidence="9">
    <location>
        <begin position="13"/>
        <end position="22"/>
    </location>
</feature>
<feature type="domain" description="DNA methylase N-4/N-6" evidence="10">
    <location>
        <begin position="139"/>
        <end position="419"/>
    </location>
</feature>
<keyword evidence="3" id="KW-0489">Methyltransferase</keyword>
<evidence type="ECO:0000256" key="6">
    <source>
        <dbReference type="ARBA" id="ARBA00022747"/>
    </source>
</evidence>
<keyword evidence="7" id="KW-0238">DNA-binding</keyword>
<dbReference type="GO" id="GO:0032259">
    <property type="term" value="P:methylation"/>
    <property type="evidence" value="ECO:0007669"/>
    <property type="project" value="UniProtKB-KW"/>
</dbReference>
<dbReference type="InterPro" id="IPR001091">
    <property type="entry name" value="RM_Methyltransferase"/>
</dbReference>
<evidence type="ECO:0000256" key="8">
    <source>
        <dbReference type="ARBA" id="ARBA00049120"/>
    </source>
</evidence>
<evidence type="ECO:0000256" key="3">
    <source>
        <dbReference type="ARBA" id="ARBA00022603"/>
    </source>
</evidence>
<evidence type="ECO:0000313" key="11">
    <source>
        <dbReference type="EMBL" id="QHT86661.1"/>
    </source>
</evidence>
<dbReference type="PROSITE" id="PS00093">
    <property type="entry name" value="N4_MTASE"/>
    <property type="match status" value="1"/>
</dbReference>
<evidence type="ECO:0000259" key="10">
    <source>
        <dbReference type="Pfam" id="PF01555"/>
    </source>
</evidence>
<dbReference type="GO" id="GO:0009307">
    <property type="term" value="P:DNA restriction-modification system"/>
    <property type="evidence" value="ECO:0007669"/>
    <property type="project" value="UniProtKB-KW"/>
</dbReference>
<dbReference type="GO" id="GO:0008170">
    <property type="term" value="F:N-methyltransferase activity"/>
    <property type="evidence" value="ECO:0007669"/>
    <property type="project" value="InterPro"/>
</dbReference>
<comment type="similarity">
    <text evidence="1">Belongs to the N(4)/N(6)-methyltransferase family. N(4) subfamily.</text>
</comment>
<dbReference type="EC" id="2.1.1.113" evidence="2"/>
<dbReference type="Gene3D" id="3.40.50.150">
    <property type="entry name" value="Vaccinia Virus protein VP39"/>
    <property type="match status" value="1"/>
</dbReference>
<sequence length="439" mass="51552">MNIEKDEEEINPKQKKTKIKIKSKPKNEIVSAKLPTDLSNLVQDNIDILNEMLSKELLEDLTRKYGYNDEKEDNKENRERNVYNFVDAYREVIKKQWNMETNFTDYRLFHDITSNPEKIKVVWGGCLQGLKRLPNESVGHIVTSPPYYNAREYSIWANLKAYLDDMREIITECYRVLDNHRVFVFNVSDVVDNDKMDKINAFGNRKIPLPAYFIVMFEECGFTFVDDIIWDKGEVQSSRHKNGNKPYPFFQYSCNCYEHILIFHKHRLEKDIKYPCNDCGSLIVKSNSYTFKGLRSWECKNPTCEKSESDRGKRFSLKTIMTQNPFRQAENIIPKELVQDWRRDIHKLSPVIKINNKKENKLGHTAPFPMDIPTMSTYYYSYRGDIVLDIFAGSFTSAIAAQKLGRIGVGFELRKDLFRDCIIKNITNHECIMEEIDLV</sequence>
<accession>A0A6C0I0Y2</accession>